<evidence type="ECO:0000313" key="2">
    <source>
        <dbReference type="EMBL" id="KAF9741905.1"/>
    </source>
</evidence>
<dbReference type="GO" id="GO:0005657">
    <property type="term" value="C:replication fork"/>
    <property type="evidence" value="ECO:0007669"/>
    <property type="project" value="InterPro"/>
</dbReference>
<dbReference type="GO" id="GO:0005815">
    <property type="term" value="C:microtubule organizing center"/>
    <property type="evidence" value="ECO:0007669"/>
    <property type="project" value="TreeGrafter"/>
</dbReference>
<dbReference type="InterPro" id="IPR030547">
    <property type="entry name" value="XRCC2"/>
</dbReference>
<dbReference type="OrthoDB" id="420422at2759"/>
<name>A0A9P6GWP2_9PLEO</name>
<gene>
    <name evidence="2" type="ORF">PMIN01_01444</name>
</gene>
<protein>
    <recommendedName>
        <fullName evidence="4">DNA recombination and repair protein Rad51-like C-terminal domain-containing protein</fullName>
    </recommendedName>
</protein>
<dbReference type="AlphaFoldDB" id="A0A9P6GWP2"/>
<evidence type="ECO:0000256" key="1">
    <source>
        <dbReference type="SAM" id="MobiDB-lite"/>
    </source>
</evidence>
<proteinExistence type="predicted"/>
<reference evidence="2" key="1">
    <citation type="journal article" date="2020" name="Mol. Plant Microbe Interact.">
        <title>Genome Sequence of the Biocontrol Agent Coniothyrium minitans strain Conio (IMI 134523).</title>
        <authorList>
            <person name="Patel D."/>
            <person name="Shittu T.A."/>
            <person name="Baroncelli R."/>
            <person name="Muthumeenakshi S."/>
            <person name="Osborne T.H."/>
            <person name="Janganan T.K."/>
            <person name="Sreenivasaprasad S."/>
        </authorList>
    </citation>
    <scope>NUCLEOTIDE SEQUENCE</scope>
    <source>
        <strain evidence="2">Conio</strain>
    </source>
</reference>
<accession>A0A9P6GWP2</accession>
<evidence type="ECO:0008006" key="4">
    <source>
        <dbReference type="Google" id="ProtNLM"/>
    </source>
</evidence>
<dbReference type="EMBL" id="WJXW01000001">
    <property type="protein sequence ID" value="KAF9741905.1"/>
    <property type="molecule type" value="Genomic_DNA"/>
</dbReference>
<feature type="region of interest" description="Disordered" evidence="1">
    <location>
        <begin position="64"/>
        <end position="86"/>
    </location>
</feature>
<evidence type="ECO:0000313" key="3">
    <source>
        <dbReference type="Proteomes" id="UP000756921"/>
    </source>
</evidence>
<dbReference type="GO" id="GO:0000400">
    <property type="term" value="F:four-way junction DNA binding"/>
    <property type="evidence" value="ECO:0007669"/>
    <property type="project" value="TreeGrafter"/>
</dbReference>
<dbReference type="Gene3D" id="3.40.50.300">
    <property type="entry name" value="P-loop containing nucleotide triphosphate hydrolases"/>
    <property type="match status" value="1"/>
</dbReference>
<organism evidence="2 3">
    <name type="scientific">Paraphaeosphaeria minitans</name>
    <dbReference type="NCBI Taxonomy" id="565426"/>
    <lineage>
        <taxon>Eukaryota</taxon>
        <taxon>Fungi</taxon>
        <taxon>Dikarya</taxon>
        <taxon>Ascomycota</taxon>
        <taxon>Pezizomycotina</taxon>
        <taxon>Dothideomycetes</taxon>
        <taxon>Pleosporomycetidae</taxon>
        <taxon>Pleosporales</taxon>
        <taxon>Massarineae</taxon>
        <taxon>Didymosphaeriaceae</taxon>
        <taxon>Paraphaeosphaeria</taxon>
    </lineage>
</organism>
<dbReference type="Proteomes" id="UP000756921">
    <property type="component" value="Unassembled WGS sequence"/>
</dbReference>
<dbReference type="PANTHER" id="PTHR46644">
    <property type="entry name" value="DNA REPAIR PROTEIN XRCC2"/>
    <property type="match status" value="1"/>
</dbReference>
<dbReference type="PANTHER" id="PTHR46644:SF2">
    <property type="entry name" value="DNA REPAIR PROTEIN XRCC2"/>
    <property type="match status" value="1"/>
</dbReference>
<sequence length="365" mass="39347">MADVGAERLGARLMDEVEECGLGELLASLRTLVVPGEQSIVFNIPELDALLSPPPPAPIQIPHHRSDDDTWNPVHEPRTDPPPMAKKSTTSIIELVSPPHAYHPSPAGKTALIHLLTTHAILPSTLSNIPLHGLTSSIILLDPLHHFSTSFLATTLFSHITACFTAAGHDATTPAAKQEIIACAKHAMRHVHVLRPSSWDSMLATLRSLESHLFDRRRHDSMDRRVHALVVDDVDAFLAYLRTAPGPDALSAASVQLTRLLVALASTFSCAVVMAGRSATAAGFRPGVPLGWPAHVRFTRLAVRRVEVVPFAPGMSVEEAEAERGQRGEVVSRGRVEVWRVGGGAEKDGVVMKIGRGAVVEREEG</sequence>
<dbReference type="GO" id="GO:0033063">
    <property type="term" value="C:Rad51B-Rad51C-Rad51D-XRCC2 complex"/>
    <property type="evidence" value="ECO:0007669"/>
    <property type="project" value="InterPro"/>
</dbReference>
<dbReference type="GO" id="GO:0042148">
    <property type="term" value="P:DNA strand invasion"/>
    <property type="evidence" value="ECO:0007669"/>
    <property type="project" value="TreeGrafter"/>
</dbReference>
<comment type="caution">
    <text evidence="2">The sequence shown here is derived from an EMBL/GenBank/DDBJ whole genome shotgun (WGS) entry which is preliminary data.</text>
</comment>
<dbReference type="GO" id="GO:0000724">
    <property type="term" value="P:double-strand break repair via homologous recombination"/>
    <property type="evidence" value="ECO:0007669"/>
    <property type="project" value="InterPro"/>
</dbReference>
<keyword evidence="3" id="KW-1185">Reference proteome</keyword>
<dbReference type="InterPro" id="IPR027417">
    <property type="entry name" value="P-loop_NTPase"/>
</dbReference>